<sequence>MQVDTGVVTASERFAKGASIAPSTSGGAGSLFGGDATVTATANLCRVKLQLKPTASSLINVEVWLPETWNGKMFGYGGGGLSGGLGQSATLMNTSAGKGYASATSDLGHTASTTAEWAGGQPEKIIDWGHRAGHLSAVTSKQVMNAYYQAPVQRAYFQGCSGGGREALMSVSRYPGDYDGVIAGAPAMDWGELMSQHVWTAQIRESAPNLANKFSAITAAVKKACDKNDGVQDGILENPQKCTFDPVVMKCSLFDTNSCLNNAEIAAMRKLYEGPKLTNGELLIPGLAKGSEGGWLMAYILNYLGGGPEYYKWMVYNNSGWTPSNFYLDTDVAQSRARVEPISDSGDPNISAFIQRGGKLIMWHGWADQMIPSANSVRYYEKAQALLGSTLSNSARLFMVPGAQHCQAGFDMVPHLEKWVEQGQAPTQVINTTQALFSTTTHPLCPWPQVAVYNGTGSTTTAASYTCRNP</sequence>
<protein>
    <recommendedName>
        <fullName evidence="10">Feruloyl esterase</fullName>
    </recommendedName>
</protein>
<evidence type="ECO:0000256" key="2">
    <source>
        <dbReference type="ARBA" id="ARBA00022487"/>
    </source>
</evidence>
<evidence type="ECO:0000313" key="9">
    <source>
        <dbReference type="Proteomes" id="UP000193427"/>
    </source>
</evidence>
<keyword evidence="3" id="KW-0479">Metal-binding</keyword>
<evidence type="ECO:0000256" key="5">
    <source>
        <dbReference type="ARBA" id="ARBA00022801"/>
    </source>
</evidence>
<evidence type="ECO:0000256" key="7">
    <source>
        <dbReference type="ARBA" id="ARBA00023157"/>
    </source>
</evidence>
<organism evidence="8 9">
    <name type="scientific">Piscinibacter gummiphilus</name>
    <dbReference type="NCBI Taxonomy" id="946333"/>
    <lineage>
        <taxon>Bacteria</taxon>
        <taxon>Pseudomonadati</taxon>
        <taxon>Pseudomonadota</taxon>
        <taxon>Betaproteobacteria</taxon>
        <taxon>Burkholderiales</taxon>
        <taxon>Sphaerotilaceae</taxon>
        <taxon>Piscinibacter</taxon>
    </lineage>
</organism>
<dbReference type="InterPro" id="IPR029058">
    <property type="entry name" value="AB_hydrolase_fold"/>
</dbReference>
<keyword evidence="5" id="KW-0378">Hydrolase</keyword>
<dbReference type="KEGG" id="rgu:A4W93_06385"/>
<dbReference type="STRING" id="946333.A4W93_06385"/>
<comment type="similarity">
    <text evidence="1">Belongs to the tannase family.</text>
</comment>
<evidence type="ECO:0000256" key="3">
    <source>
        <dbReference type="ARBA" id="ARBA00022723"/>
    </source>
</evidence>
<dbReference type="PANTHER" id="PTHR33938">
    <property type="entry name" value="FERULOYL ESTERASE B-RELATED"/>
    <property type="match status" value="1"/>
</dbReference>
<proteinExistence type="inferred from homology"/>
<keyword evidence="2" id="KW-0719">Serine esterase</keyword>
<name>A0A1W6L5W2_9BURK</name>
<keyword evidence="6" id="KW-0106">Calcium</keyword>
<keyword evidence="9" id="KW-1185">Reference proteome</keyword>
<dbReference type="InterPro" id="IPR011118">
    <property type="entry name" value="Tannase/feruloyl_esterase"/>
</dbReference>
<accession>A0A1W6L5W2</accession>
<evidence type="ECO:0000256" key="6">
    <source>
        <dbReference type="ARBA" id="ARBA00022837"/>
    </source>
</evidence>
<dbReference type="AlphaFoldDB" id="A0A1W6L5W2"/>
<dbReference type="SUPFAM" id="SSF53474">
    <property type="entry name" value="alpha/beta-Hydrolases"/>
    <property type="match status" value="1"/>
</dbReference>
<evidence type="ECO:0000256" key="1">
    <source>
        <dbReference type="ARBA" id="ARBA00006249"/>
    </source>
</evidence>
<dbReference type="Proteomes" id="UP000193427">
    <property type="component" value="Chromosome"/>
</dbReference>
<dbReference type="PANTHER" id="PTHR33938:SF15">
    <property type="entry name" value="FERULOYL ESTERASE B-RELATED"/>
    <property type="match status" value="1"/>
</dbReference>
<keyword evidence="7" id="KW-1015">Disulfide bond</keyword>
<dbReference type="EMBL" id="CP015118">
    <property type="protein sequence ID" value="ARN19570.1"/>
    <property type="molecule type" value="Genomic_DNA"/>
</dbReference>
<reference evidence="8 9" key="1">
    <citation type="submission" date="2016-04" db="EMBL/GenBank/DDBJ databases">
        <title>Complete genome sequence of natural rubber-degrading, novel Gram-negative bacterium, Rhizobacter gummiphilus strain NS21.</title>
        <authorList>
            <person name="Tabata M."/>
            <person name="Kasai D."/>
            <person name="Fukuda M."/>
        </authorList>
    </citation>
    <scope>NUCLEOTIDE SEQUENCE [LARGE SCALE GENOMIC DNA]</scope>
    <source>
        <strain evidence="8 9">NS21</strain>
    </source>
</reference>
<gene>
    <name evidence="8" type="ORF">A4W93_06385</name>
</gene>
<dbReference type="Pfam" id="PF07519">
    <property type="entry name" value="Tannase"/>
    <property type="match status" value="1"/>
</dbReference>
<keyword evidence="4" id="KW-0732">Signal</keyword>
<evidence type="ECO:0008006" key="10">
    <source>
        <dbReference type="Google" id="ProtNLM"/>
    </source>
</evidence>
<evidence type="ECO:0000256" key="4">
    <source>
        <dbReference type="ARBA" id="ARBA00022729"/>
    </source>
</evidence>
<dbReference type="Gene3D" id="3.40.50.1820">
    <property type="entry name" value="alpha/beta hydrolase"/>
    <property type="match status" value="1"/>
</dbReference>
<evidence type="ECO:0000313" key="8">
    <source>
        <dbReference type="EMBL" id="ARN19570.1"/>
    </source>
</evidence>
<dbReference type="GO" id="GO:0052689">
    <property type="term" value="F:carboxylic ester hydrolase activity"/>
    <property type="evidence" value="ECO:0007669"/>
    <property type="project" value="UniProtKB-KW"/>
</dbReference>
<dbReference type="GO" id="GO:0046872">
    <property type="term" value="F:metal ion binding"/>
    <property type="evidence" value="ECO:0007669"/>
    <property type="project" value="UniProtKB-KW"/>
</dbReference>